<evidence type="ECO:0000256" key="8">
    <source>
        <dbReference type="PIRSR" id="PIRSR005091-1"/>
    </source>
</evidence>
<evidence type="ECO:0000256" key="11">
    <source>
        <dbReference type="SAM" id="Phobius"/>
    </source>
</evidence>
<feature type="transmembrane region" description="Helical" evidence="11">
    <location>
        <begin position="141"/>
        <end position="161"/>
    </location>
</feature>
<dbReference type="InterPro" id="IPR017850">
    <property type="entry name" value="Alkaline_phosphatase_core_sf"/>
</dbReference>
<feature type="binding site" evidence="10">
    <location>
        <position position="495"/>
    </location>
    <ligand>
        <name>Mn(2+)</name>
        <dbReference type="ChEBI" id="CHEBI:29035"/>
    </ligand>
</feature>
<dbReference type="Proteomes" id="UP000580568">
    <property type="component" value="Unassembled WGS sequence"/>
</dbReference>
<name>A0A6V8SRK1_9CLOT</name>
<evidence type="ECO:0000256" key="10">
    <source>
        <dbReference type="PIRSR" id="PIRSR005091-3"/>
    </source>
</evidence>
<evidence type="ECO:0000256" key="3">
    <source>
        <dbReference type="ARBA" id="ARBA00009983"/>
    </source>
</evidence>
<sequence length="621" mass="71528">MNINKLNISSMKKLFNRLTKDKIIRVIFYIIILYSISIKGAFFLGFTENKDPYSFNFFAGYNKAHPFFNYYLTFTAAFLSFGFLFKGIGKYVYMLVVNIFLTLLMIVDLFYFRGFLTVPSILVTTQTANLDNMSGTIFSLVSRYDIVFLIDFIILALYLFFASKYFKKVKRSVKSFAIIFVISVFYIGYIPFNLYVLHREVSGSYIFSGYDPMDSARYFSPVGYHVLDIYNVYKDSKPYTLTASENKQIEDYFNNKKENLPDNKYKSMFANKNLLVIQVESLENFVINQKIDGQEITPSLNKLINNSIYFPNTFEQVNEGTSSDSDLMVNTSMLPLRSGSTFFKYPNTTYYSLPKLLEEMGYDTAAIHADKGSFWNYAAGLKGIGFKKFFDYYSYEDDEQIGLGLSDGTYLRQVVPKIKSLKQPFYSFVVTLTSHGPFDLPDKYKELNIKGELKDNIMGSYFQSVHYTDKHIGIFLDNLDKEGLLDNTVVVIVGDHTGVHKYYDDKVNTLKNPEPWYLDNGNHTVPFIIYQKNFKEPVKFDTYGGQVDIMPTLAYVLGIDEKKYINSALGRNLLNTDKSFAILTNKTFKSTGNTTDKDKEQATKALELSDKMIKSNYFKNK</sequence>
<keyword evidence="9" id="KW-0464">Manganese</keyword>
<keyword evidence="7 11" id="KW-0472">Membrane</keyword>
<evidence type="ECO:0000256" key="7">
    <source>
        <dbReference type="ARBA" id="ARBA00023136"/>
    </source>
</evidence>
<dbReference type="GO" id="GO:0046872">
    <property type="term" value="F:metal ion binding"/>
    <property type="evidence" value="ECO:0007669"/>
    <property type="project" value="UniProtKB-KW"/>
</dbReference>
<comment type="subcellular location">
    <subcellularLocation>
        <location evidence="1">Cell membrane</location>
        <topology evidence="1">Multi-pass membrane protein</topology>
    </subcellularLocation>
</comment>
<evidence type="ECO:0000256" key="1">
    <source>
        <dbReference type="ARBA" id="ARBA00004651"/>
    </source>
</evidence>
<comment type="pathway">
    <text evidence="2">Cell wall biogenesis; lipoteichoic acid biosynthesis.</text>
</comment>
<feature type="transmembrane region" description="Helical" evidence="11">
    <location>
        <begin position="92"/>
        <end position="112"/>
    </location>
</feature>
<feature type="transmembrane region" description="Helical" evidence="11">
    <location>
        <begin position="26"/>
        <end position="47"/>
    </location>
</feature>
<proteinExistence type="inferred from homology"/>
<feature type="binding site" evidence="10">
    <location>
        <position position="496"/>
    </location>
    <ligand>
        <name>Mn(2+)</name>
        <dbReference type="ChEBI" id="CHEBI:29035"/>
    </ligand>
</feature>
<feature type="binding site" evidence="10">
    <location>
        <position position="280"/>
    </location>
    <ligand>
        <name>Mn(2+)</name>
        <dbReference type="ChEBI" id="CHEBI:29035"/>
    </ligand>
</feature>
<dbReference type="InterPro" id="IPR012160">
    <property type="entry name" value="LtaS-like"/>
</dbReference>
<evidence type="ECO:0000259" key="12">
    <source>
        <dbReference type="Pfam" id="PF00884"/>
    </source>
</evidence>
<feature type="transmembrane region" description="Helical" evidence="11">
    <location>
        <begin position="67"/>
        <end position="85"/>
    </location>
</feature>
<feature type="transmembrane region" description="Helical" evidence="11">
    <location>
        <begin position="173"/>
        <end position="192"/>
    </location>
</feature>
<keyword evidence="6 11" id="KW-1133">Transmembrane helix</keyword>
<comment type="caution">
    <text evidence="13">The sequence shown here is derived from an EMBL/GenBank/DDBJ whole genome shotgun (WGS) entry which is preliminary data.</text>
</comment>
<evidence type="ECO:0000256" key="2">
    <source>
        <dbReference type="ARBA" id="ARBA00004936"/>
    </source>
</evidence>
<keyword evidence="5 11" id="KW-0812">Transmembrane</keyword>
<dbReference type="RefSeq" id="WP_183278883.1">
    <property type="nucleotide sequence ID" value="NZ_BLZR01000001.1"/>
</dbReference>
<protein>
    <submittedName>
        <fullName evidence="13">Lipoteichoic acid synthase 1</fullName>
    </submittedName>
</protein>
<accession>A0A6V8SRK1</accession>
<feature type="domain" description="Sulfatase N-terminal" evidence="12">
    <location>
        <begin position="272"/>
        <end position="559"/>
    </location>
</feature>
<evidence type="ECO:0000256" key="4">
    <source>
        <dbReference type="ARBA" id="ARBA00022475"/>
    </source>
</evidence>
<dbReference type="AlphaFoldDB" id="A0A6V8SRK1"/>
<dbReference type="InterPro" id="IPR000917">
    <property type="entry name" value="Sulfatase_N"/>
</dbReference>
<dbReference type="PIRSF" id="PIRSF005091">
    <property type="entry name" value="Mmb_sulf_HI1246"/>
    <property type="match status" value="1"/>
</dbReference>
<feature type="active site" evidence="8">
    <location>
        <position position="322"/>
    </location>
</feature>
<dbReference type="CDD" id="cd16015">
    <property type="entry name" value="LTA_synthase"/>
    <property type="match status" value="1"/>
</dbReference>
<feature type="binding site" evidence="9">
    <location>
        <position position="435"/>
    </location>
    <ligand>
        <name>substrate</name>
    </ligand>
</feature>
<keyword evidence="9" id="KW-0479">Metal-binding</keyword>
<comment type="similarity">
    <text evidence="3">Belongs to the LTA synthase family.</text>
</comment>
<evidence type="ECO:0000256" key="9">
    <source>
        <dbReference type="PIRSR" id="PIRSR005091-2"/>
    </source>
</evidence>
<evidence type="ECO:0000256" key="5">
    <source>
        <dbReference type="ARBA" id="ARBA00022692"/>
    </source>
</evidence>
<dbReference type="Gene3D" id="3.40.720.10">
    <property type="entry name" value="Alkaline Phosphatase, subunit A"/>
    <property type="match status" value="1"/>
</dbReference>
<dbReference type="Gene3D" id="3.30.1120.170">
    <property type="match status" value="1"/>
</dbReference>
<reference evidence="13 14" key="1">
    <citation type="submission" date="2020-07" db="EMBL/GenBank/DDBJ databases">
        <title>A new beta-1,3-glucan-decomposing anaerobic bacterium isolated from anoxic soil subjected to biological soil disinfestation.</title>
        <authorList>
            <person name="Ueki A."/>
            <person name="Tonouchi A."/>
        </authorList>
    </citation>
    <scope>NUCLEOTIDE SEQUENCE [LARGE SCALE GENOMIC DNA]</scope>
    <source>
        <strain evidence="13 14">TW1</strain>
    </source>
</reference>
<dbReference type="PANTHER" id="PTHR47371">
    <property type="entry name" value="LIPOTEICHOIC ACID SYNTHASE"/>
    <property type="match status" value="1"/>
</dbReference>
<keyword evidence="4" id="KW-1003">Cell membrane</keyword>
<evidence type="ECO:0000313" key="13">
    <source>
        <dbReference type="EMBL" id="GFP77513.1"/>
    </source>
</evidence>
<evidence type="ECO:0000313" key="14">
    <source>
        <dbReference type="Proteomes" id="UP000580568"/>
    </source>
</evidence>
<dbReference type="EMBL" id="BLZR01000001">
    <property type="protein sequence ID" value="GFP77513.1"/>
    <property type="molecule type" value="Genomic_DNA"/>
</dbReference>
<dbReference type="InterPro" id="IPR050448">
    <property type="entry name" value="OpgB/LTA_synthase_biosynth"/>
</dbReference>
<dbReference type="SUPFAM" id="SSF53649">
    <property type="entry name" value="Alkaline phosphatase-like"/>
    <property type="match status" value="1"/>
</dbReference>
<dbReference type="Pfam" id="PF00884">
    <property type="entry name" value="Sulfatase"/>
    <property type="match status" value="1"/>
</dbReference>
<organism evidence="13 14">
    <name type="scientific">Clostridium fungisolvens</name>
    <dbReference type="NCBI Taxonomy" id="1604897"/>
    <lineage>
        <taxon>Bacteria</taxon>
        <taxon>Bacillati</taxon>
        <taxon>Bacillota</taxon>
        <taxon>Clostridia</taxon>
        <taxon>Eubacteriales</taxon>
        <taxon>Clostridiaceae</taxon>
        <taxon>Clostridium</taxon>
    </lineage>
</organism>
<dbReference type="GO" id="GO:0005886">
    <property type="term" value="C:plasma membrane"/>
    <property type="evidence" value="ECO:0007669"/>
    <property type="project" value="UniProtKB-SubCell"/>
</dbReference>
<evidence type="ECO:0000256" key="6">
    <source>
        <dbReference type="ARBA" id="ARBA00022989"/>
    </source>
</evidence>
<keyword evidence="14" id="KW-1185">Reference proteome</keyword>
<dbReference type="PANTHER" id="PTHR47371:SF3">
    <property type="entry name" value="PHOSPHOGLYCEROL TRANSFERASE I"/>
    <property type="match status" value="1"/>
</dbReference>
<gene>
    <name evidence="13" type="ORF">bsdtw1_03643</name>
</gene>